<keyword evidence="2" id="KW-1185">Reference proteome</keyword>
<evidence type="ECO:0000313" key="1">
    <source>
        <dbReference type="EMBL" id="QDH16790.1"/>
    </source>
</evidence>
<dbReference type="EMBL" id="CP038141">
    <property type="protein sequence ID" value="QDH16790.1"/>
    <property type="molecule type" value="Genomic_DNA"/>
</dbReference>
<dbReference type="Proteomes" id="UP000316313">
    <property type="component" value="Chromosome"/>
</dbReference>
<accession>A0A4Y6UIZ2</accession>
<reference evidence="1 2" key="1">
    <citation type="submission" date="2019-03" db="EMBL/GenBank/DDBJ databases">
        <title>The complete genome sequence of Swingsia samuiensis NBRC107927(T).</title>
        <authorList>
            <person name="Chua K.-O."/>
            <person name="Chan K.-G."/>
            <person name="See-Too W.-S."/>
        </authorList>
    </citation>
    <scope>NUCLEOTIDE SEQUENCE [LARGE SCALE GENOMIC DNA]</scope>
    <source>
        <strain evidence="1 2">AH83</strain>
    </source>
</reference>
<dbReference type="OrthoDB" id="7279930at2"/>
<dbReference type="RefSeq" id="WP_141460091.1">
    <property type="nucleotide sequence ID" value="NZ_CP038141.1"/>
</dbReference>
<sequence>MSIENFPLQLQAAIQQGFLAREFENGLKSRLGFREVADREVFPNAIGETLTKTRKSLKAPVTVPLNPTTNTNFDNGLTPSGWSVEQYTLSINQYGDTIDLNMVTSGVGIASQFLANANTNGIQAMQSLDRIARNTLFGGAQNGVGGYLGGNTRIIKELSAEGDTIQVDDIRGFQTVIVNGRVTPVGSSSGMLVTVGTNVHTLIQVTRDILNISTAPGGISGTLTFSSSVAVKDGQLGSPIVAATAPMVIRPNGRLTTAGLQAASGKQADTLGIQQVLAGVAMLRRNNVPMINGAYHCYLDDLQLLSLFRDDDFKQLYRGAYGSEEYRSGQLIELLGVRFIPTTEAPQQASLGAGPVHRALLLGQGALIEGDCALTGHSDIPDADRALIEMVDGVAMVTREPLDRLRQIIAQSWYWIGGFALPTDVTASTDVIPTATNSYLKRGVVIESLGTDASGMIF</sequence>
<organism evidence="1 2">
    <name type="scientific">Swingsia samuiensis</name>
    <dbReference type="NCBI Taxonomy" id="1293412"/>
    <lineage>
        <taxon>Bacteria</taxon>
        <taxon>Pseudomonadati</taxon>
        <taxon>Pseudomonadota</taxon>
        <taxon>Alphaproteobacteria</taxon>
        <taxon>Acetobacterales</taxon>
        <taxon>Acetobacteraceae</taxon>
        <taxon>Swingsia</taxon>
    </lineage>
</organism>
<proteinExistence type="predicted"/>
<name>A0A4Y6UIZ2_9PROT</name>
<gene>
    <name evidence="1" type="ORF">E3D00_03805</name>
</gene>
<dbReference type="KEGG" id="ssam:E3D00_03805"/>
<protein>
    <submittedName>
        <fullName evidence="1">DUF4043 domain-containing protein</fullName>
    </submittedName>
</protein>
<evidence type="ECO:0000313" key="2">
    <source>
        <dbReference type="Proteomes" id="UP000316313"/>
    </source>
</evidence>
<dbReference type="AlphaFoldDB" id="A0A4Y6UIZ2"/>